<proteinExistence type="predicted"/>
<protein>
    <submittedName>
        <fullName evidence="2">Uncharacterized protein</fullName>
    </submittedName>
</protein>
<feature type="region of interest" description="Disordered" evidence="1">
    <location>
        <begin position="1148"/>
        <end position="1167"/>
    </location>
</feature>
<evidence type="ECO:0000313" key="3">
    <source>
        <dbReference type="Proteomes" id="UP000310200"/>
    </source>
</evidence>
<dbReference type="EMBL" id="QBLH01001040">
    <property type="protein sequence ID" value="TGZ53366.1"/>
    <property type="molecule type" value="Genomic_DNA"/>
</dbReference>
<reference evidence="2 3" key="1">
    <citation type="journal article" date="2019" name="Philos. Trans. R. Soc. Lond., B, Biol. Sci.">
        <title>Ant behaviour and brain gene expression of defending hosts depend on the ecological success of the intruding social parasite.</title>
        <authorList>
            <person name="Kaur R."/>
            <person name="Stoldt M."/>
            <person name="Jongepier E."/>
            <person name="Feldmeyer B."/>
            <person name="Menzel F."/>
            <person name="Bornberg-Bauer E."/>
            <person name="Foitzik S."/>
        </authorList>
    </citation>
    <scope>NUCLEOTIDE SEQUENCE [LARGE SCALE GENOMIC DNA]</scope>
    <source>
        <tissue evidence="2">Whole body</tissue>
    </source>
</reference>
<dbReference type="AlphaFoldDB" id="A0A4S2KUT5"/>
<dbReference type="Proteomes" id="UP000310200">
    <property type="component" value="Unassembled WGS sequence"/>
</dbReference>
<keyword evidence="3" id="KW-1185">Reference proteome</keyword>
<feature type="region of interest" description="Disordered" evidence="1">
    <location>
        <begin position="363"/>
        <end position="413"/>
    </location>
</feature>
<feature type="region of interest" description="Disordered" evidence="1">
    <location>
        <begin position="979"/>
        <end position="1014"/>
    </location>
</feature>
<feature type="compositionally biased region" description="Basic and acidic residues" evidence="1">
    <location>
        <begin position="979"/>
        <end position="997"/>
    </location>
</feature>
<feature type="compositionally biased region" description="Basic and acidic residues" evidence="1">
    <location>
        <begin position="382"/>
        <end position="401"/>
    </location>
</feature>
<feature type="region of interest" description="Disordered" evidence="1">
    <location>
        <begin position="574"/>
        <end position="641"/>
    </location>
</feature>
<organism evidence="2 3">
    <name type="scientific">Temnothorax longispinosus</name>
    <dbReference type="NCBI Taxonomy" id="300112"/>
    <lineage>
        <taxon>Eukaryota</taxon>
        <taxon>Metazoa</taxon>
        <taxon>Ecdysozoa</taxon>
        <taxon>Arthropoda</taxon>
        <taxon>Hexapoda</taxon>
        <taxon>Insecta</taxon>
        <taxon>Pterygota</taxon>
        <taxon>Neoptera</taxon>
        <taxon>Endopterygota</taxon>
        <taxon>Hymenoptera</taxon>
        <taxon>Apocrita</taxon>
        <taxon>Aculeata</taxon>
        <taxon>Formicoidea</taxon>
        <taxon>Formicidae</taxon>
        <taxon>Myrmicinae</taxon>
        <taxon>Temnothorax</taxon>
    </lineage>
</organism>
<feature type="compositionally biased region" description="Basic and acidic residues" evidence="1">
    <location>
        <begin position="1005"/>
        <end position="1014"/>
    </location>
</feature>
<evidence type="ECO:0000256" key="1">
    <source>
        <dbReference type="SAM" id="MobiDB-lite"/>
    </source>
</evidence>
<name>A0A4S2KUT5_9HYME</name>
<evidence type="ECO:0000313" key="2">
    <source>
        <dbReference type="EMBL" id="TGZ53366.1"/>
    </source>
</evidence>
<feature type="compositionally biased region" description="Basic and acidic residues" evidence="1">
    <location>
        <begin position="1052"/>
        <end position="1062"/>
    </location>
</feature>
<feature type="region of interest" description="Disordered" evidence="1">
    <location>
        <begin position="1052"/>
        <end position="1077"/>
    </location>
</feature>
<sequence length="1203" mass="134499">MVGLRDVPVINVASRIGRSPILRRARLAFASFTSLRLRDKPKPHYSSLLDSAPLWPRTVSGSSTRSPLYLRSNDCSYPPFADLLFGAVTQFRSSRIDHLAAAIAVKNRPTAIAMYFPRRLCGIELHLCNFITHTSLTTATHRADISEYYVVISGIETAGPASCLSMLNGGNYRRLNDVTVKLARRHSRIFRRRERSVAASRIHRGRIYLSRLRYNRRIKMAHRGVTLESLVVAKGTSRTQRTDLFVAAGIIGRRNPYKLHRSIVSRYLTHARRRFNARRESRSRESDDHIFRRANATCHAKCEKCTKLHLGATGVASPRQSATVVAPGARECWADRNLARLYAFPASIFRRVVRMIDVGSTAAMNERPRREEEEEEEAQGGVERRRSNHEGADNPREEPERRRRPGRGIGHQRNNFANNVATWQIQLRCCASGSGLVGLPVPLFAHSQRCRPGPSVTDIIRPSSDLSATLKHDIHSQETVARGNIIIDGGMGPPDQIARRGKAGRVSMCRAKASHNRPGPRGILLPVPRNKNFTHTVYFGESVWIPATGNTSHIPYQTGTAAWLQAVTYLRGQAGKRDQDRLTERERTKRIHSSGSGKRVDLAPPVSVSTRIPRGENNDGEAGGEDAGLLNTQTGEGEREAREREIEIEMLRNRKTGIRGGSPILGKPRVQCQNRIPRERPTFWRIIVSLIIRLNSRHFDELLLTMGAAMRSVYLKISRFQSKGGWGGLICSVCARASAANGFISATESRGNQVMELSLCANVMYEENCTPVELLQLFQDINVNHARGSRVGCAICDLASATMFIRATRGTETSSNGHESAYTFLSARRRLEVSTWSRVISRANRTGSVHLERSRSRSCRCCHMAARRRVLRAWRAFRGGTCVVGCSLGSPSAVGCQDCQDEWERGVVARLGSAGFASHRRRLASGLPHGLVLAPGAQGSLCGGALTMERDSSRGAEYEATWYSTGGWEREEERERLLVRGREKGEESETEKEKEARLLPQHPPKRAERQERDTSWECLPAAPTRLPDAGLAAVQGSSEHAHRKIECVKPRYQRRERPEQSKVEFSSLDPPRRMSRLQQSRVARCKLERGGGAVVSCVSCRERKLETTAGMMKEEVERYPTFIGMLRIAGLLAFRLVGRPEERTRIEEVDRGERRNRGRKSEEERERRLVVKGERGERCVRGDESQVAVAGGDMVVVVVVVVV</sequence>
<accession>A0A4S2KUT5</accession>
<gene>
    <name evidence="2" type="ORF">DBV15_01445</name>
</gene>
<feature type="compositionally biased region" description="Basic and acidic residues" evidence="1">
    <location>
        <begin position="575"/>
        <end position="587"/>
    </location>
</feature>
<comment type="caution">
    <text evidence="2">The sequence shown here is derived from an EMBL/GenBank/DDBJ whole genome shotgun (WGS) entry which is preliminary data.</text>
</comment>